<dbReference type="Gene3D" id="2.130.10.10">
    <property type="entry name" value="YVTN repeat-like/Quinoprotein amine dehydrogenase"/>
    <property type="match status" value="1"/>
</dbReference>
<dbReference type="PANTHER" id="PTHR22838:SF0">
    <property type="entry name" value="WD REPEAT-CONTAINING PROTEIN 26"/>
    <property type="match status" value="1"/>
</dbReference>
<dbReference type="Pfam" id="PF23627">
    <property type="entry name" value="LisH_WDR26"/>
    <property type="match status" value="1"/>
</dbReference>
<dbReference type="PANTHER" id="PTHR22838">
    <property type="entry name" value="WD REPEAT PROTEIN 26-RELATED"/>
    <property type="match status" value="1"/>
</dbReference>
<dbReference type="EMBL" id="JAQGDS010000004">
    <property type="protein sequence ID" value="KAJ6261426.1"/>
    <property type="molecule type" value="Genomic_DNA"/>
</dbReference>
<sequence length="681" mass="75726">MISASKDEKLASRRPFSDISLSADEDDSDTHTLGPSGATPIGVSESDAGSVEESYSRPESRSRSRPPRRKRRRIGSRSTSASSFFRTQLNGEADTAIPNMRFEDESDKLLNHNPTNGAASSLPDGVEVRSNGISANGTGSSRNGKMKAQNGTASFGNNGQLAPDYFGHDREEVTRLIIQSLYDLGYHDSARQLETESNYPLESGEATSFRDAVENGQWGKVEALLDVLELHEEADKNALLFQLRQQKFLELLESKQLGRALQVLRTELTPLDYNIDQLHFLSSLMMLSPEDLFIRAGWDGAKGTSRKQLLNSLSSAISPSVIIPEHRLATLLHQVKAHQISNCLYHNTDNSPSLYTDHKCDRSQFPSQTVMVLEDHTNEVWTVAFSHDGLRLATGSKDGSAIIYDVRTWSIIHTLKEHSQGVAYVSWSPDDTYIVTCSNDRTARLWDAKSGKCLKALEKQTEPVTCCSWAPDGKTFATGSVDKSIVLWNLNGDDLHQWQGSRIYDIVITPDGTRLISICTEQKIHIYDLTSPKKDEFCVLSMKAPLTSISVTKDSRYAIVNLGQGSELIQMIDLELNEEVRAFKGHKQGKFVIKSCFGGADENFVVSGSEDCMIYVWHKDNGMLMESLPGHEGTVNCVTWNPKNPQMFASAGDDKVVRIWSVPNDSLKGKERELYDEMIEE</sequence>
<name>A0AAD6IZK7_DREDA</name>
<dbReference type="InterPro" id="IPR036322">
    <property type="entry name" value="WD40_repeat_dom_sf"/>
</dbReference>
<dbReference type="SMART" id="SM00320">
    <property type="entry name" value="WD40"/>
    <property type="match status" value="6"/>
</dbReference>
<protein>
    <submittedName>
        <fullName evidence="6">Beta-TrCP</fullName>
    </submittedName>
</protein>
<dbReference type="InterPro" id="IPR051350">
    <property type="entry name" value="WD_repeat-ST_regulator"/>
</dbReference>
<dbReference type="PROSITE" id="PS50294">
    <property type="entry name" value="WD_REPEATS_REGION"/>
    <property type="match status" value="4"/>
</dbReference>
<dbReference type="GO" id="GO:0043161">
    <property type="term" value="P:proteasome-mediated ubiquitin-dependent protein catabolic process"/>
    <property type="evidence" value="ECO:0007669"/>
    <property type="project" value="TreeGrafter"/>
</dbReference>
<evidence type="ECO:0000256" key="3">
    <source>
        <dbReference type="PROSITE-ProRule" id="PRU00221"/>
    </source>
</evidence>
<keyword evidence="7" id="KW-1185">Reference proteome</keyword>
<dbReference type="SMART" id="SM00668">
    <property type="entry name" value="CTLH"/>
    <property type="match status" value="1"/>
</dbReference>
<dbReference type="InterPro" id="IPR020472">
    <property type="entry name" value="WD40_PAC1"/>
</dbReference>
<feature type="compositionally biased region" description="Basic and acidic residues" evidence="4">
    <location>
        <begin position="1"/>
        <end position="11"/>
    </location>
</feature>
<dbReference type="InterPro" id="IPR019775">
    <property type="entry name" value="WD40_repeat_CS"/>
</dbReference>
<feature type="repeat" description="WD" evidence="3">
    <location>
        <begin position="373"/>
        <end position="414"/>
    </location>
</feature>
<accession>A0AAD6IZK7</accession>
<feature type="compositionally biased region" description="Low complexity" evidence="4">
    <location>
        <begin position="76"/>
        <end position="87"/>
    </location>
</feature>
<dbReference type="AlphaFoldDB" id="A0AAD6IZK7"/>
<dbReference type="CDD" id="cd00200">
    <property type="entry name" value="WD40"/>
    <property type="match status" value="1"/>
</dbReference>
<feature type="region of interest" description="Disordered" evidence="4">
    <location>
        <begin position="1"/>
        <end position="92"/>
    </location>
</feature>
<feature type="region of interest" description="Disordered" evidence="4">
    <location>
        <begin position="107"/>
        <end position="156"/>
    </location>
</feature>
<organism evidence="6 7">
    <name type="scientific">Drechslerella dactyloides</name>
    <name type="common">Nematode-trapping fungus</name>
    <name type="synonym">Arthrobotrys dactyloides</name>
    <dbReference type="NCBI Taxonomy" id="74499"/>
    <lineage>
        <taxon>Eukaryota</taxon>
        <taxon>Fungi</taxon>
        <taxon>Dikarya</taxon>
        <taxon>Ascomycota</taxon>
        <taxon>Pezizomycotina</taxon>
        <taxon>Orbiliomycetes</taxon>
        <taxon>Orbiliales</taxon>
        <taxon>Orbiliaceae</taxon>
        <taxon>Drechslerella</taxon>
    </lineage>
</organism>
<feature type="repeat" description="WD" evidence="3">
    <location>
        <begin position="415"/>
        <end position="456"/>
    </location>
</feature>
<keyword evidence="1 3" id="KW-0853">WD repeat</keyword>
<dbReference type="PRINTS" id="PR00320">
    <property type="entry name" value="GPROTEINBRPT"/>
</dbReference>
<gene>
    <name evidence="6" type="ORF">Dda_4096</name>
</gene>
<feature type="repeat" description="WD" evidence="3">
    <location>
        <begin position="457"/>
        <end position="491"/>
    </location>
</feature>
<dbReference type="Pfam" id="PF21889">
    <property type="entry name" value="TPR1-like_2nd"/>
    <property type="match status" value="1"/>
</dbReference>
<dbReference type="InterPro" id="IPR015943">
    <property type="entry name" value="WD40/YVTN_repeat-like_dom_sf"/>
</dbReference>
<comment type="caution">
    <text evidence="6">The sequence shown here is derived from an EMBL/GenBank/DDBJ whole genome shotgun (WGS) entry which is preliminary data.</text>
</comment>
<evidence type="ECO:0000256" key="2">
    <source>
        <dbReference type="ARBA" id="ARBA00022737"/>
    </source>
</evidence>
<dbReference type="PROSITE" id="PS50082">
    <property type="entry name" value="WD_REPEATS_2"/>
    <property type="match status" value="4"/>
</dbReference>
<keyword evidence="2" id="KW-0677">Repeat</keyword>
<feature type="domain" description="CTLH" evidence="5">
    <location>
        <begin position="202"/>
        <end position="259"/>
    </location>
</feature>
<dbReference type="PROSITE" id="PS00678">
    <property type="entry name" value="WD_REPEATS_1"/>
    <property type="match status" value="1"/>
</dbReference>
<evidence type="ECO:0000313" key="7">
    <source>
        <dbReference type="Proteomes" id="UP001221413"/>
    </source>
</evidence>
<dbReference type="Proteomes" id="UP001221413">
    <property type="component" value="Unassembled WGS sequence"/>
</dbReference>
<feature type="compositionally biased region" description="Basic residues" evidence="4">
    <location>
        <begin position="63"/>
        <end position="75"/>
    </location>
</feature>
<dbReference type="GO" id="GO:0034657">
    <property type="term" value="C:GID complex"/>
    <property type="evidence" value="ECO:0007669"/>
    <property type="project" value="TreeGrafter"/>
</dbReference>
<dbReference type="InterPro" id="IPR001680">
    <property type="entry name" value="WD40_rpt"/>
</dbReference>
<evidence type="ECO:0000256" key="4">
    <source>
        <dbReference type="SAM" id="MobiDB-lite"/>
    </source>
</evidence>
<feature type="repeat" description="WD" evidence="3">
    <location>
        <begin position="628"/>
        <end position="670"/>
    </location>
</feature>
<evidence type="ECO:0000256" key="1">
    <source>
        <dbReference type="ARBA" id="ARBA00022574"/>
    </source>
</evidence>
<dbReference type="InterPro" id="IPR054080">
    <property type="entry name" value="TPR1-like_2nd"/>
</dbReference>
<evidence type="ECO:0000313" key="6">
    <source>
        <dbReference type="EMBL" id="KAJ6261426.1"/>
    </source>
</evidence>
<feature type="compositionally biased region" description="Polar residues" evidence="4">
    <location>
        <begin position="131"/>
        <end position="156"/>
    </location>
</feature>
<dbReference type="Pfam" id="PF00400">
    <property type="entry name" value="WD40"/>
    <property type="match status" value="5"/>
</dbReference>
<dbReference type="PROSITE" id="PS50897">
    <property type="entry name" value="CTLH"/>
    <property type="match status" value="1"/>
</dbReference>
<dbReference type="SUPFAM" id="SSF50978">
    <property type="entry name" value="WD40 repeat-like"/>
    <property type="match status" value="1"/>
</dbReference>
<reference evidence="6" key="1">
    <citation type="submission" date="2023-01" db="EMBL/GenBank/DDBJ databases">
        <title>The chitinases involved in constricting ring structure development in the nematode-trapping fungus Drechslerella dactyloides.</title>
        <authorList>
            <person name="Wang R."/>
            <person name="Zhang L."/>
            <person name="Tang P."/>
            <person name="Li S."/>
            <person name="Liang L."/>
        </authorList>
    </citation>
    <scope>NUCLEOTIDE SEQUENCE</scope>
    <source>
        <strain evidence="6">YMF1.00031</strain>
    </source>
</reference>
<proteinExistence type="predicted"/>
<dbReference type="InterPro" id="IPR006595">
    <property type="entry name" value="CTLH_C"/>
</dbReference>
<evidence type="ECO:0000259" key="5">
    <source>
        <dbReference type="PROSITE" id="PS50897"/>
    </source>
</evidence>